<name>A0A9W7KY93_9STRA</name>
<organism evidence="4 5">
    <name type="scientific">Triparma laevis f. longispina</name>
    <dbReference type="NCBI Taxonomy" id="1714387"/>
    <lineage>
        <taxon>Eukaryota</taxon>
        <taxon>Sar</taxon>
        <taxon>Stramenopiles</taxon>
        <taxon>Ochrophyta</taxon>
        <taxon>Bolidophyceae</taxon>
        <taxon>Parmales</taxon>
        <taxon>Triparmaceae</taxon>
        <taxon>Triparma</taxon>
    </lineage>
</organism>
<feature type="domain" description="Glycosyltransferase 61 catalytic" evidence="3">
    <location>
        <begin position="314"/>
        <end position="467"/>
    </location>
</feature>
<gene>
    <name evidence="4" type="ORF">TrLO_g2404</name>
</gene>
<dbReference type="OrthoDB" id="2102136at2759"/>
<dbReference type="AlphaFoldDB" id="A0A9W7KY93"/>
<keyword evidence="2" id="KW-0732">Signal</keyword>
<proteinExistence type="predicted"/>
<dbReference type="Pfam" id="PF04577">
    <property type="entry name" value="Glyco_transf_61"/>
    <property type="match status" value="1"/>
</dbReference>
<dbReference type="EMBL" id="BRXW01000247">
    <property type="protein sequence ID" value="GMI16248.1"/>
    <property type="molecule type" value="Genomic_DNA"/>
</dbReference>
<dbReference type="GO" id="GO:0016757">
    <property type="term" value="F:glycosyltransferase activity"/>
    <property type="evidence" value="ECO:0007669"/>
    <property type="project" value="InterPro"/>
</dbReference>
<feature type="region of interest" description="Disordered" evidence="1">
    <location>
        <begin position="49"/>
        <end position="116"/>
    </location>
</feature>
<feature type="signal peptide" evidence="2">
    <location>
        <begin position="1"/>
        <end position="24"/>
    </location>
</feature>
<evidence type="ECO:0000256" key="1">
    <source>
        <dbReference type="SAM" id="MobiDB-lite"/>
    </source>
</evidence>
<dbReference type="Proteomes" id="UP001165122">
    <property type="component" value="Unassembled WGS sequence"/>
</dbReference>
<keyword evidence="5" id="KW-1185">Reference proteome</keyword>
<evidence type="ECO:0000313" key="4">
    <source>
        <dbReference type="EMBL" id="GMI16248.1"/>
    </source>
</evidence>
<feature type="chain" id="PRO_5040971025" description="Glycosyltransferase 61 catalytic domain-containing protein" evidence="2">
    <location>
        <begin position="25"/>
        <end position="550"/>
    </location>
</feature>
<sequence>MRSNIGILIFASLAIVSILLLSSRDELPTYIHIVSKEADYRTNTHHEKISNHGGAVVNGDAKLDSQPSHISNPVANLAVGDNPATETPPPPPPPPLAPKIPSEVPSPPSATSAETSTNVFFEGSHSSWNVPLYNVPEDQKNLESGVVNLYNDPNKINIPYIWKDEIYDGTWYKQYNFEGTPEELSLQVSDDLSWEKKGPGNFFLSPANRQAQINAKDLNRRPGKVTIGKYEEAGFKAFSDVMTHMDHEPMRQRLAVFSDVWLDADGWIVSTHVAKGVVNGGCAWYKPLVGGSSQGAKEYEHVIGLAALWGSAHWHFPGEMMMALAYVTPEQVKRSVIHVTEKTKYVVNWLSLFGVEEDRVVDGKVIAKHLLVPEAGRCGTPAKKQIEWLQQSLIKLIGAKQRRRIVLTKRGGRGPANHDEIEKSVKNWAEENDFEFVLRADKDLGTISEQVEMVQKAAILVTPHGANEVFDTGAHRGTCKIEMLDPTNSNICYGRQSFWCGHQYSGVACSLGKPRNTQQDTICRGLIVDKLNECLVLEGLEGGWADTVDK</sequence>
<protein>
    <recommendedName>
        <fullName evidence="3">Glycosyltransferase 61 catalytic domain-containing protein</fullName>
    </recommendedName>
</protein>
<evidence type="ECO:0000313" key="5">
    <source>
        <dbReference type="Proteomes" id="UP001165122"/>
    </source>
</evidence>
<evidence type="ECO:0000259" key="3">
    <source>
        <dbReference type="Pfam" id="PF04577"/>
    </source>
</evidence>
<dbReference type="InterPro" id="IPR049625">
    <property type="entry name" value="Glyco_transf_61_cat"/>
</dbReference>
<comment type="caution">
    <text evidence="4">The sequence shown here is derived from an EMBL/GenBank/DDBJ whole genome shotgun (WGS) entry which is preliminary data.</text>
</comment>
<reference evidence="5" key="1">
    <citation type="journal article" date="2023" name="Commun. Biol.">
        <title>Genome analysis of Parmales, the sister group of diatoms, reveals the evolutionary specialization of diatoms from phago-mixotrophs to photoautotrophs.</title>
        <authorList>
            <person name="Ban H."/>
            <person name="Sato S."/>
            <person name="Yoshikawa S."/>
            <person name="Yamada K."/>
            <person name="Nakamura Y."/>
            <person name="Ichinomiya M."/>
            <person name="Sato N."/>
            <person name="Blanc-Mathieu R."/>
            <person name="Endo H."/>
            <person name="Kuwata A."/>
            <person name="Ogata H."/>
        </authorList>
    </citation>
    <scope>NUCLEOTIDE SEQUENCE [LARGE SCALE GENOMIC DNA]</scope>
    <source>
        <strain evidence="5">NIES 3700</strain>
    </source>
</reference>
<feature type="compositionally biased region" description="Pro residues" evidence="1">
    <location>
        <begin position="86"/>
        <end position="108"/>
    </location>
</feature>
<accession>A0A9W7KY93</accession>
<evidence type="ECO:0000256" key="2">
    <source>
        <dbReference type="SAM" id="SignalP"/>
    </source>
</evidence>
<feature type="compositionally biased region" description="Polar residues" evidence="1">
    <location>
        <begin position="65"/>
        <end position="74"/>
    </location>
</feature>